<dbReference type="Proteomes" id="UP001162483">
    <property type="component" value="Unassembled WGS sequence"/>
</dbReference>
<protein>
    <recommendedName>
        <fullName evidence="3">Transposase Tc1-like domain-containing protein</fullName>
    </recommendedName>
</protein>
<accession>A0ABN9ELL7</accession>
<evidence type="ECO:0008006" key="3">
    <source>
        <dbReference type="Google" id="ProtNLM"/>
    </source>
</evidence>
<gene>
    <name evidence="1" type="ORF">SPARVUS_LOCUS10237305</name>
</gene>
<reference evidence="1" key="1">
    <citation type="submission" date="2023-05" db="EMBL/GenBank/DDBJ databases">
        <authorList>
            <person name="Stuckert A."/>
        </authorList>
    </citation>
    <scope>NUCLEOTIDE SEQUENCE</scope>
</reference>
<dbReference type="EMBL" id="CATNWA010015660">
    <property type="protein sequence ID" value="CAI9585518.1"/>
    <property type="molecule type" value="Genomic_DNA"/>
</dbReference>
<evidence type="ECO:0000313" key="1">
    <source>
        <dbReference type="EMBL" id="CAI9585518.1"/>
    </source>
</evidence>
<comment type="caution">
    <text evidence="1">The sequence shown here is derived from an EMBL/GenBank/DDBJ whole genome shotgun (WGS) entry which is preliminary data.</text>
</comment>
<sequence length="102" mass="11244">GYKKFAKTLKLSCSTAAKTLQWFNKTGSTQNRPRHGHPKKLSARAQHHIQRLSLANRCLHAASIAPEVEGGGGQPVSAQTIRCRLHQIGLHGFTPEGSLFYR</sequence>
<evidence type="ECO:0000313" key="2">
    <source>
        <dbReference type="Proteomes" id="UP001162483"/>
    </source>
</evidence>
<name>A0ABN9ELL7_9NEOB</name>
<keyword evidence="2" id="KW-1185">Reference proteome</keyword>
<feature type="non-terminal residue" evidence="1">
    <location>
        <position position="1"/>
    </location>
</feature>
<dbReference type="InterPro" id="IPR009057">
    <property type="entry name" value="Homeodomain-like_sf"/>
</dbReference>
<proteinExistence type="predicted"/>
<organism evidence="1 2">
    <name type="scientific">Staurois parvus</name>
    <dbReference type="NCBI Taxonomy" id="386267"/>
    <lineage>
        <taxon>Eukaryota</taxon>
        <taxon>Metazoa</taxon>
        <taxon>Chordata</taxon>
        <taxon>Craniata</taxon>
        <taxon>Vertebrata</taxon>
        <taxon>Euteleostomi</taxon>
        <taxon>Amphibia</taxon>
        <taxon>Batrachia</taxon>
        <taxon>Anura</taxon>
        <taxon>Neobatrachia</taxon>
        <taxon>Ranoidea</taxon>
        <taxon>Ranidae</taxon>
        <taxon>Staurois</taxon>
    </lineage>
</organism>
<dbReference type="SUPFAM" id="SSF46689">
    <property type="entry name" value="Homeodomain-like"/>
    <property type="match status" value="1"/>
</dbReference>